<dbReference type="PANTHER" id="PTHR10859:SF114">
    <property type="entry name" value="DOLICHOL-PHOSPHATE MANNOSYLTRANSFERASE"/>
    <property type="match status" value="1"/>
</dbReference>
<dbReference type="Proteomes" id="UP001366085">
    <property type="component" value="Unassembled WGS sequence"/>
</dbReference>
<evidence type="ECO:0000313" key="3">
    <source>
        <dbReference type="Proteomes" id="UP001366085"/>
    </source>
</evidence>
<dbReference type="SUPFAM" id="SSF53448">
    <property type="entry name" value="Nucleotide-diphospho-sugar transferases"/>
    <property type="match status" value="1"/>
</dbReference>
<keyword evidence="3" id="KW-1185">Reference proteome</keyword>
<dbReference type="InterPro" id="IPR029044">
    <property type="entry name" value="Nucleotide-diphossugar_trans"/>
</dbReference>
<proteinExistence type="predicted"/>
<dbReference type="RefSeq" id="WP_337321835.1">
    <property type="nucleotide sequence ID" value="NZ_JBBDGN010000018.1"/>
</dbReference>
<dbReference type="InterPro" id="IPR001173">
    <property type="entry name" value="Glyco_trans_2-like"/>
</dbReference>
<evidence type="ECO:0000259" key="1">
    <source>
        <dbReference type="Pfam" id="PF00535"/>
    </source>
</evidence>
<protein>
    <submittedName>
        <fullName evidence="2">Glycosyltransferase family 2 protein</fullName>
    </submittedName>
</protein>
<feature type="domain" description="Glycosyltransferase 2-like" evidence="1">
    <location>
        <begin position="4"/>
        <end position="126"/>
    </location>
</feature>
<name>A0ABU8LNF6_9MICO</name>
<comment type="caution">
    <text evidence="2">The sequence shown here is derived from an EMBL/GenBank/DDBJ whole genome shotgun (WGS) entry which is preliminary data.</text>
</comment>
<sequence>MMIVLIPAYEPHVRLVELVRELGAEGYRMLVVDDGSGAAYAHHFAEVEHRGVTVLRQPVNTGKAAALRRGLAHICAHWPGEDVVTADSDGQHRPEDTRAVAEALRTGDGLVLGGRAFSGDVPVRSRFGNAVSRLLFRVSAGVVVHDTQTGLRGIPSALIP</sequence>
<dbReference type="CDD" id="cd04179">
    <property type="entry name" value="DPM_DPG-synthase_like"/>
    <property type="match status" value="1"/>
</dbReference>
<dbReference type="Pfam" id="PF00535">
    <property type="entry name" value="Glycos_transf_2"/>
    <property type="match status" value="1"/>
</dbReference>
<organism evidence="2 3">
    <name type="scientific">Microbacterium istanbulense</name>
    <dbReference type="NCBI Taxonomy" id="3122049"/>
    <lineage>
        <taxon>Bacteria</taxon>
        <taxon>Bacillati</taxon>
        <taxon>Actinomycetota</taxon>
        <taxon>Actinomycetes</taxon>
        <taxon>Micrococcales</taxon>
        <taxon>Microbacteriaceae</taxon>
        <taxon>Microbacterium</taxon>
    </lineage>
</organism>
<dbReference type="PANTHER" id="PTHR10859">
    <property type="entry name" value="GLYCOSYL TRANSFERASE"/>
    <property type="match status" value="1"/>
</dbReference>
<dbReference type="Gene3D" id="3.90.550.10">
    <property type="entry name" value="Spore Coat Polysaccharide Biosynthesis Protein SpsA, Chain A"/>
    <property type="match status" value="1"/>
</dbReference>
<accession>A0ABU8LNF6</accession>
<evidence type="ECO:0000313" key="2">
    <source>
        <dbReference type="EMBL" id="MEJ1092856.1"/>
    </source>
</evidence>
<reference evidence="2 3" key="1">
    <citation type="submission" date="2024-02" db="EMBL/GenBank/DDBJ databases">
        <authorList>
            <person name="Saticioglu I.B."/>
        </authorList>
    </citation>
    <scope>NUCLEOTIDE SEQUENCE [LARGE SCALE GENOMIC DNA]</scope>
    <source>
        <strain evidence="2 3">Mu-43</strain>
    </source>
</reference>
<dbReference type="EMBL" id="JBBDGN010000018">
    <property type="protein sequence ID" value="MEJ1092856.1"/>
    <property type="molecule type" value="Genomic_DNA"/>
</dbReference>
<gene>
    <name evidence="2" type="ORF">WDU93_14300</name>
</gene>